<gene>
    <name evidence="1" type="ORF">B0A77_04195</name>
</gene>
<reference evidence="1 2" key="1">
    <citation type="submission" date="2017-09" db="EMBL/GenBank/DDBJ databases">
        <title>Whole genomes of Flavobacteriaceae.</title>
        <authorList>
            <person name="Stine C."/>
            <person name="Li C."/>
            <person name="Tadesse D."/>
        </authorList>
    </citation>
    <scope>NUCLEOTIDE SEQUENCE [LARGE SCALE GENOMIC DNA]</scope>
    <source>
        <strain evidence="1 2">ATCC 35036</strain>
    </source>
</reference>
<name>A0A2H3KTB2_9FLAO</name>
<organism evidence="1 2">
    <name type="scientific">Flavobacterium branchiophilum</name>
    <dbReference type="NCBI Taxonomy" id="55197"/>
    <lineage>
        <taxon>Bacteria</taxon>
        <taxon>Pseudomonadati</taxon>
        <taxon>Bacteroidota</taxon>
        <taxon>Flavobacteriia</taxon>
        <taxon>Flavobacteriales</taxon>
        <taxon>Flavobacteriaceae</taxon>
        <taxon>Flavobacterium</taxon>
    </lineage>
</organism>
<dbReference type="RefSeq" id="WP_097553640.1">
    <property type="nucleotide sequence ID" value="NZ_PCMW01000025.1"/>
</dbReference>
<dbReference type="AlphaFoldDB" id="A0A2H3KTB2"/>
<proteinExistence type="predicted"/>
<dbReference type="OrthoDB" id="1029845at2"/>
<dbReference type="Proteomes" id="UP000220828">
    <property type="component" value="Unassembled WGS sequence"/>
</dbReference>
<sequence length="75" mass="8884">MTTVFSNDYDYNFGGYGIELNMEYLVMGMAIYQDSSCLYYLVDVNGKTEWFPYLLFDISDNSLPKNWFVKVYEKL</sequence>
<protein>
    <submittedName>
        <fullName evidence="1">Uncharacterized protein</fullName>
    </submittedName>
</protein>
<dbReference type="EMBL" id="PCMW01000025">
    <property type="protein sequence ID" value="PDS25675.1"/>
    <property type="molecule type" value="Genomic_DNA"/>
</dbReference>
<evidence type="ECO:0000313" key="2">
    <source>
        <dbReference type="Proteomes" id="UP000220828"/>
    </source>
</evidence>
<comment type="caution">
    <text evidence="1">The sequence shown here is derived from an EMBL/GenBank/DDBJ whole genome shotgun (WGS) entry which is preliminary data.</text>
</comment>
<accession>A0A2H3KTB2</accession>
<evidence type="ECO:0000313" key="1">
    <source>
        <dbReference type="EMBL" id="PDS25675.1"/>
    </source>
</evidence>